<dbReference type="RefSeq" id="WP_095918182.1">
    <property type="nucleotide sequence ID" value="NZ_CP022389.1"/>
</dbReference>
<sequence length="359" mass="42764">MQIHPLRTYKKYILYGMVIFSSLFYKEKGYAQSPFKIEKLSVIDDAEFPLIHCANKYTENKINTLLQLCKLELLIDKKEKHIFEQVTREFMYGLIALKYTILNNSDRNLSIKFDGVSSGASVHTFVNYYNFNPENGDRYDLRDFFDADNFIKFKELFNQKQIHLVLKQVDSLKKKKNTDTYEIYLLEYILTEKLKKEVSFDDFYFTEDKIFFDFENLIEKPLKRLELKTISYITIDEIKHLLNDIGKVVFITGKNLKNHRSKHGTQLYEGFIAEKYPFYFTTFPHYSAIYAYKKYGKGILLSFKEDLSNENTRVYKEYKEEEGKYDLEATLTFEDKGDTLIGFWIPNKGKKKTFWAKRK</sequence>
<reference evidence="2" key="1">
    <citation type="submission" date="2017-06" db="EMBL/GenBank/DDBJ databases">
        <title>Capnocytophaga spp. assemblies.</title>
        <authorList>
            <person name="Gulvik C.A."/>
        </authorList>
    </citation>
    <scope>NUCLEOTIDE SEQUENCE [LARGE SCALE GENOMIC DNA]</scope>
    <source>
        <strain evidence="2">H3936</strain>
    </source>
</reference>
<gene>
    <name evidence="1" type="ORF">CGC54_00265</name>
</gene>
<evidence type="ECO:0000313" key="1">
    <source>
        <dbReference type="EMBL" id="ATA92899.1"/>
    </source>
</evidence>
<protein>
    <submittedName>
        <fullName evidence="1">Uncharacterized protein</fullName>
    </submittedName>
</protein>
<organism evidence="1 2">
    <name type="scientific">Capnocytophaga canimorsus</name>
    <dbReference type="NCBI Taxonomy" id="28188"/>
    <lineage>
        <taxon>Bacteria</taxon>
        <taxon>Pseudomonadati</taxon>
        <taxon>Bacteroidota</taxon>
        <taxon>Flavobacteriia</taxon>
        <taxon>Flavobacteriales</taxon>
        <taxon>Flavobacteriaceae</taxon>
        <taxon>Capnocytophaga</taxon>
    </lineage>
</organism>
<dbReference type="EMBL" id="CP022389">
    <property type="protein sequence ID" value="ATA92899.1"/>
    <property type="molecule type" value="Genomic_DNA"/>
</dbReference>
<accession>A0AAC9Z166</accession>
<dbReference type="AlphaFoldDB" id="A0AAC9Z166"/>
<evidence type="ECO:0000313" key="2">
    <source>
        <dbReference type="Proteomes" id="UP000243753"/>
    </source>
</evidence>
<dbReference type="Proteomes" id="UP000243753">
    <property type="component" value="Chromosome"/>
</dbReference>
<proteinExistence type="predicted"/>
<name>A0AAC9Z166_9FLAO</name>